<evidence type="ECO:0000313" key="2">
    <source>
        <dbReference type="EMBL" id="CAD8753535.1"/>
    </source>
</evidence>
<dbReference type="AlphaFoldDB" id="A0A6U5C865"/>
<keyword evidence="1" id="KW-0175">Coiled coil</keyword>
<name>A0A6U5C865_HEMAN</name>
<organism evidence="3">
    <name type="scientific">Hemiselmis andersenii</name>
    <name type="common">Cryptophyte alga</name>
    <dbReference type="NCBI Taxonomy" id="464988"/>
    <lineage>
        <taxon>Eukaryota</taxon>
        <taxon>Cryptophyceae</taxon>
        <taxon>Cryptomonadales</taxon>
        <taxon>Hemiselmidaceae</taxon>
        <taxon>Hemiselmis</taxon>
    </lineage>
</organism>
<evidence type="ECO:0000256" key="1">
    <source>
        <dbReference type="SAM" id="Coils"/>
    </source>
</evidence>
<gene>
    <name evidence="3" type="ORF">HAND00432_LOCUS34955</name>
    <name evidence="2" type="ORF">HAND1043_LOCUS20041</name>
</gene>
<dbReference type="EMBL" id="HBFK01032994">
    <property type="protein sequence ID" value="CAD8753535.1"/>
    <property type="molecule type" value="Transcribed_RNA"/>
</dbReference>
<evidence type="ECO:0000313" key="3">
    <source>
        <dbReference type="EMBL" id="CAD8983943.1"/>
    </source>
</evidence>
<reference evidence="3" key="1">
    <citation type="submission" date="2021-01" db="EMBL/GenBank/DDBJ databases">
        <authorList>
            <person name="Corre E."/>
            <person name="Pelletier E."/>
            <person name="Niang G."/>
            <person name="Scheremetjew M."/>
            <person name="Finn R."/>
            <person name="Kale V."/>
            <person name="Holt S."/>
            <person name="Cochrane G."/>
            <person name="Meng A."/>
            <person name="Brown T."/>
            <person name="Cohen L."/>
        </authorList>
    </citation>
    <scope>NUCLEOTIDE SEQUENCE</scope>
    <source>
        <strain evidence="2">CCMP441</strain>
        <strain evidence="3">CCMP644</strain>
    </source>
</reference>
<proteinExistence type="predicted"/>
<feature type="coiled-coil region" evidence="1">
    <location>
        <begin position="34"/>
        <end position="82"/>
    </location>
</feature>
<accession>A0A6U5C865</accession>
<dbReference type="EMBL" id="HBFX01058124">
    <property type="protein sequence ID" value="CAD8983943.1"/>
    <property type="molecule type" value="Transcribed_RNA"/>
</dbReference>
<protein>
    <submittedName>
        <fullName evidence="3">Uncharacterized protein</fullName>
    </submittedName>
</protein>
<sequence>MSSPTKFRADSDFLMLGKQLQEHTEELALTAETRAELATDLASSRRALDQAKAQLLYLQQTQQVLTAEADAFEQRAEKVERDVIIKGHEEVNLRREVEEAMQEVYLCKLEQEEVHTELQHEQYAAEHFSSIIAVGQAELQAQIHDRDIYRRRALEMAKTAACQRERVRSFTTANAALLRDVV</sequence>